<feature type="compositionally biased region" description="Basic residues" evidence="7">
    <location>
        <begin position="75"/>
        <end position="96"/>
    </location>
</feature>
<keyword evidence="3" id="KW-1003">Cell membrane</keyword>
<feature type="transmembrane region" description="Helical" evidence="8">
    <location>
        <begin position="118"/>
        <end position="137"/>
    </location>
</feature>
<evidence type="ECO:0000256" key="6">
    <source>
        <dbReference type="ARBA" id="ARBA00023136"/>
    </source>
</evidence>
<dbReference type="PANTHER" id="PTHR43663">
    <property type="entry name" value="CHROMATE TRANSPORT PROTEIN-RELATED"/>
    <property type="match status" value="1"/>
</dbReference>
<evidence type="ECO:0000256" key="8">
    <source>
        <dbReference type="SAM" id="Phobius"/>
    </source>
</evidence>
<dbReference type="OrthoDB" id="8969999at2"/>
<evidence type="ECO:0008006" key="11">
    <source>
        <dbReference type="Google" id="ProtNLM"/>
    </source>
</evidence>
<dbReference type="EMBL" id="QLIX01000002">
    <property type="protein sequence ID" value="RAI60332.1"/>
    <property type="molecule type" value="Genomic_DNA"/>
</dbReference>
<keyword evidence="6 8" id="KW-0472">Membrane</keyword>
<comment type="similarity">
    <text evidence="2">Belongs to the chromate ion transporter (CHR) (TC 2.A.51) family.</text>
</comment>
<evidence type="ECO:0000256" key="7">
    <source>
        <dbReference type="SAM" id="MobiDB-lite"/>
    </source>
</evidence>
<evidence type="ECO:0000256" key="5">
    <source>
        <dbReference type="ARBA" id="ARBA00022989"/>
    </source>
</evidence>
<feature type="transmembrane region" description="Helical" evidence="8">
    <location>
        <begin position="248"/>
        <end position="264"/>
    </location>
</feature>
<feature type="transmembrane region" description="Helical" evidence="8">
    <location>
        <begin position="186"/>
        <end position="211"/>
    </location>
</feature>
<feature type="transmembrane region" description="Helical" evidence="8">
    <location>
        <begin position="157"/>
        <end position="179"/>
    </location>
</feature>
<evidence type="ECO:0000256" key="4">
    <source>
        <dbReference type="ARBA" id="ARBA00022692"/>
    </source>
</evidence>
<feature type="region of interest" description="Disordered" evidence="7">
    <location>
        <begin position="1"/>
        <end position="26"/>
    </location>
</feature>
<dbReference type="Pfam" id="PF02417">
    <property type="entry name" value="Chromate_transp"/>
    <property type="match status" value="1"/>
</dbReference>
<dbReference type="GO" id="GO:0015109">
    <property type="term" value="F:chromate transmembrane transporter activity"/>
    <property type="evidence" value="ECO:0007669"/>
    <property type="project" value="InterPro"/>
</dbReference>
<feature type="transmembrane region" description="Helical" evidence="8">
    <location>
        <begin position="217"/>
        <end position="236"/>
    </location>
</feature>
<keyword evidence="4 8" id="KW-0812">Transmembrane</keyword>
<keyword evidence="5 8" id="KW-1133">Transmembrane helix</keyword>
<sequence>MRPGGDAADQPAGQGAGRGAGPGIRAQRRRLAIGRIGGLLDIDAAAQGQSEGEEGSTDGADAGHAPSLPPARGRPVARRWRGRGRRGGSTARRRRGRSGDPQPGGPAVSNPQRPQAPLLEILRVFGAIGMASFGGGLPGWMHREVVEKRGWMAEERFLAGIALGQVLPGPNSVNLALYIGQQLRGWAGAAMAFLGILGPPFLFILALTLLYGWAGSVAGLGVVLSGVAAAGLANSLTVGLRTARRMRGLWSWAVVLATFLGVGVLRLPMIPVMLVLGPVSIGLAWRFARHA</sequence>
<comment type="subcellular location">
    <subcellularLocation>
        <location evidence="1">Cell membrane</location>
        <topology evidence="1">Multi-pass membrane protein</topology>
    </subcellularLocation>
</comment>
<comment type="caution">
    <text evidence="9">The sequence shown here is derived from an EMBL/GenBank/DDBJ whole genome shotgun (WGS) entry which is preliminary data.</text>
</comment>
<evidence type="ECO:0000256" key="1">
    <source>
        <dbReference type="ARBA" id="ARBA00004651"/>
    </source>
</evidence>
<dbReference type="InterPro" id="IPR052518">
    <property type="entry name" value="CHR_Transporter"/>
</dbReference>
<protein>
    <recommendedName>
        <fullName evidence="11">Chromate transporter</fullName>
    </recommendedName>
</protein>
<evidence type="ECO:0000313" key="9">
    <source>
        <dbReference type="EMBL" id="RAI60332.1"/>
    </source>
</evidence>
<name>A0A327MDD7_9PROT</name>
<feature type="region of interest" description="Disordered" evidence="7">
    <location>
        <begin position="44"/>
        <end position="113"/>
    </location>
</feature>
<reference evidence="10" key="1">
    <citation type="submission" date="2018-06" db="EMBL/GenBank/DDBJ databases">
        <authorList>
            <person name="Khan S.A."/>
        </authorList>
    </citation>
    <scope>NUCLEOTIDE SEQUENCE [LARGE SCALE GENOMIC DNA]</scope>
    <source>
        <strain evidence="10">DB-1506</strain>
    </source>
</reference>
<dbReference type="InterPro" id="IPR003370">
    <property type="entry name" value="Chromate_transpt"/>
</dbReference>
<accession>A0A327MDD7</accession>
<keyword evidence="10" id="KW-1185">Reference proteome</keyword>
<evidence type="ECO:0000256" key="3">
    <source>
        <dbReference type="ARBA" id="ARBA00022475"/>
    </source>
</evidence>
<feature type="compositionally biased region" description="Low complexity" evidence="7">
    <location>
        <begin position="1"/>
        <end position="13"/>
    </location>
</feature>
<evidence type="ECO:0000256" key="2">
    <source>
        <dbReference type="ARBA" id="ARBA00005262"/>
    </source>
</evidence>
<proteinExistence type="inferred from homology"/>
<gene>
    <name evidence="9" type="ORF">DOO78_04480</name>
</gene>
<dbReference type="PANTHER" id="PTHR43663:SF1">
    <property type="entry name" value="CHROMATE TRANSPORTER"/>
    <property type="match status" value="1"/>
</dbReference>
<evidence type="ECO:0000313" key="10">
    <source>
        <dbReference type="Proteomes" id="UP000249065"/>
    </source>
</evidence>
<dbReference type="AlphaFoldDB" id="A0A327MDD7"/>
<dbReference type="Proteomes" id="UP000249065">
    <property type="component" value="Unassembled WGS sequence"/>
</dbReference>
<organism evidence="9 10">
    <name type="scientific">Roseicella frigidaeris</name>
    <dbReference type="NCBI Taxonomy" id="2230885"/>
    <lineage>
        <taxon>Bacteria</taxon>
        <taxon>Pseudomonadati</taxon>
        <taxon>Pseudomonadota</taxon>
        <taxon>Alphaproteobacteria</taxon>
        <taxon>Acetobacterales</taxon>
        <taxon>Roseomonadaceae</taxon>
        <taxon>Roseicella</taxon>
    </lineage>
</organism>
<dbReference type="GO" id="GO:0005886">
    <property type="term" value="C:plasma membrane"/>
    <property type="evidence" value="ECO:0007669"/>
    <property type="project" value="UniProtKB-SubCell"/>
</dbReference>